<geneLocation type="plasmid" evidence="2">
    <name>pCDC5900</name>
</geneLocation>
<proteinExistence type="predicted"/>
<protein>
    <submittedName>
        <fullName evidence="2">Uncharacterized protein</fullName>
    </submittedName>
</protein>
<dbReference type="AlphaFoldDB" id="A0A0A0V008"/>
<evidence type="ECO:0000313" key="1">
    <source>
        <dbReference type="EMBL" id="AIW54592.1"/>
    </source>
</evidence>
<dbReference type="EMBL" id="KJ776582">
    <property type="protein sequence ID" value="AIW54841.1"/>
    <property type="molecule type" value="Genomic_DNA"/>
</dbReference>
<dbReference type="EMBL" id="KJ776578">
    <property type="protein sequence ID" value="AIW54592.1"/>
    <property type="molecule type" value="Genomic_DNA"/>
</dbReference>
<evidence type="ECO:0000313" key="2">
    <source>
        <dbReference type="EMBL" id="AIW54712.1"/>
    </source>
</evidence>
<geneLocation type="plasmid" evidence="3">
    <name>p05/025</name>
</geneLocation>
<keyword evidence="2" id="KW-0614">Plasmid</keyword>
<organism evidence="2">
    <name type="scientific">Clostridium botulinum</name>
    <dbReference type="NCBI Taxonomy" id="1491"/>
    <lineage>
        <taxon>Bacteria</taxon>
        <taxon>Bacillati</taxon>
        <taxon>Bacillota</taxon>
        <taxon>Clostridia</taxon>
        <taxon>Eubacteriales</taxon>
        <taxon>Clostridiaceae</taxon>
        <taxon>Clostridium</taxon>
    </lineage>
</organism>
<sequence>MEKIKIIQKMIEEYSDWIHKTNKDDCYDNFLYWYNNINIYKINIL</sequence>
<evidence type="ECO:0000313" key="3">
    <source>
        <dbReference type="EMBL" id="AIW54774.1"/>
    </source>
</evidence>
<dbReference type="EMBL" id="KJ776581">
    <property type="protein sequence ID" value="AIW54774.1"/>
    <property type="molecule type" value="Genomic_DNA"/>
</dbReference>
<reference evidence="2" key="1">
    <citation type="journal article" date="2014" name="Genome Biol. Evol.">
        <title>Three classes of plasmid (47-63 kb) carry the type B neurotoxin gene cluster of group II Clostridium botulinum.</title>
        <authorList>
            <person name="Carter A.T."/>
            <person name="Austin J.W."/>
            <person name="Weedmark K.A."/>
            <person name="Corbett C."/>
            <person name="Peck M.W."/>
        </authorList>
    </citation>
    <scope>NUCLEOTIDE SEQUENCE</scope>
    <source>
        <strain evidence="1">CDC3875</strain>
        <strain evidence="4">CDC3897</strain>
        <strain evidence="2">CDC5900</strain>
        <strain evidence="3">IFR_05/025</strain>
        <plasmid evidence="3">p05/025</plasmid>
        <plasmid evidence="1">pCDC3875</plasmid>
        <plasmid evidence="4">pCDC3897</plasmid>
        <plasmid evidence="2">pCDC5900</plasmid>
    </source>
</reference>
<evidence type="ECO:0000313" key="4">
    <source>
        <dbReference type="EMBL" id="AIW54841.1"/>
    </source>
</evidence>
<geneLocation type="plasmid" evidence="1">
    <name>pCDC3875</name>
</geneLocation>
<geneLocation type="plasmid" evidence="4">
    <name>pCDC3897</name>
</geneLocation>
<dbReference type="EMBL" id="KJ776580">
    <property type="protein sequence ID" value="AIW54712.1"/>
    <property type="molecule type" value="Genomic_DNA"/>
</dbReference>
<accession>A0A0A0V008</accession>
<name>A0A0A0V008_CLOBO</name>